<organism evidence="2 5">
    <name type="scientific">Blautia massiliensis</name>
    <name type="common">ex Durand et al. 2017</name>
    <dbReference type="NCBI Taxonomy" id="1737424"/>
    <lineage>
        <taxon>Bacteria</taxon>
        <taxon>Bacillati</taxon>
        <taxon>Bacillota</taxon>
        <taxon>Clostridia</taxon>
        <taxon>Lachnospirales</taxon>
        <taxon>Lachnospiraceae</taxon>
        <taxon>Blautia</taxon>
    </lineage>
</organism>
<reference evidence="4 5" key="1">
    <citation type="journal article" date="2019" name="Nat. Med.">
        <title>A library of human gut bacterial isolates paired with longitudinal multiomics data enables mechanistic microbiome research.</title>
        <authorList>
            <person name="Poyet M."/>
            <person name="Groussin M."/>
            <person name="Gibbons S.M."/>
            <person name="Avila-Pacheco J."/>
            <person name="Jiang X."/>
            <person name="Kearney S.M."/>
            <person name="Perrotta A.R."/>
            <person name="Berdy B."/>
            <person name="Zhao S."/>
            <person name="Lieberman T.D."/>
            <person name="Swanson P.K."/>
            <person name="Smith M."/>
            <person name="Roesemann S."/>
            <person name="Alexander J.E."/>
            <person name="Rich S.A."/>
            <person name="Livny J."/>
            <person name="Vlamakis H."/>
            <person name="Clish C."/>
            <person name="Bullock K."/>
            <person name="Deik A."/>
            <person name="Scott J."/>
            <person name="Pierce K.A."/>
            <person name="Xavier R.J."/>
            <person name="Alm E.J."/>
        </authorList>
    </citation>
    <scope>NUCLEOTIDE SEQUENCE [LARGE SCALE GENOMIC DNA]</scope>
    <source>
        <strain evidence="3 4">BIOML-A1</strain>
        <strain evidence="2 5">BIOML-A4</strain>
    </source>
</reference>
<feature type="domain" description="HTH cro/C1-type" evidence="1">
    <location>
        <begin position="12"/>
        <end position="66"/>
    </location>
</feature>
<dbReference type="Pfam" id="PF01381">
    <property type="entry name" value="HTH_3"/>
    <property type="match status" value="1"/>
</dbReference>
<dbReference type="Proteomes" id="UP000452293">
    <property type="component" value="Unassembled WGS sequence"/>
</dbReference>
<evidence type="ECO:0000313" key="4">
    <source>
        <dbReference type="Proteomes" id="UP000452293"/>
    </source>
</evidence>
<gene>
    <name evidence="2" type="ORF">GT694_05355</name>
    <name evidence="3" type="ORF">GT718_06785</name>
</gene>
<dbReference type="InterPro" id="IPR001387">
    <property type="entry name" value="Cro/C1-type_HTH"/>
</dbReference>
<dbReference type="SMART" id="SM00530">
    <property type="entry name" value="HTH_XRE"/>
    <property type="match status" value="1"/>
</dbReference>
<dbReference type="Gene3D" id="1.10.260.40">
    <property type="entry name" value="lambda repressor-like DNA-binding domains"/>
    <property type="match status" value="1"/>
</dbReference>
<sequence length="125" mass="14258">MLDVNMIIANNIQAELKKENKKQVDLAEGIGVSKQTMSKIMNGARAINAIELHKISEYLHVSMDSLMKMPEKPMDTNVIHAFMGRVKTEEARKGIRLADELSDMILFHTRACENGKKMEQLWEDK</sequence>
<dbReference type="EMBL" id="WWVT01000005">
    <property type="protein sequence ID" value="MZL61487.1"/>
    <property type="molecule type" value="Genomic_DNA"/>
</dbReference>
<evidence type="ECO:0000313" key="5">
    <source>
        <dbReference type="Proteomes" id="UP000473323"/>
    </source>
</evidence>
<dbReference type="RefSeq" id="WP_015527351.1">
    <property type="nucleotide sequence ID" value="NZ_CP085976.1"/>
</dbReference>
<dbReference type="AlphaFoldDB" id="A0A6L8TD13"/>
<dbReference type="SUPFAM" id="SSF47413">
    <property type="entry name" value="lambda repressor-like DNA-binding domains"/>
    <property type="match status" value="1"/>
</dbReference>
<keyword evidence="4" id="KW-1185">Reference proteome</keyword>
<accession>A0A6L8TD13</accession>
<protein>
    <submittedName>
        <fullName evidence="2">Helix-turn-helix domain-containing protein</fullName>
    </submittedName>
</protein>
<proteinExistence type="predicted"/>
<dbReference type="CDD" id="cd00093">
    <property type="entry name" value="HTH_XRE"/>
    <property type="match status" value="1"/>
</dbReference>
<evidence type="ECO:0000313" key="3">
    <source>
        <dbReference type="EMBL" id="MZL77069.1"/>
    </source>
</evidence>
<name>A0A6L8TD13_9FIRM</name>
<dbReference type="EMBL" id="WWVW01000010">
    <property type="protein sequence ID" value="MZL77069.1"/>
    <property type="molecule type" value="Genomic_DNA"/>
</dbReference>
<dbReference type="InterPro" id="IPR010982">
    <property type="entry name" value="Lambda_DNA-bd_dom_sf"/>
</dbReference>
<dbReference type="PROSITE" id="PS50943">
    <property type="entry name" value="HTH_CROC1"/>
    <property type="match status" value="1"/>
</dbReference>
<comment type="caution">
    <text evidence="2">The sequence shown here is derived from an EMBL/GenBank/DDBJ whole genome shotgun (WGS) entry which is preliminary data.</text>
</comment>
<evidence type="ECO:0000313" key="2">
    <source>
        <dbReference type="EMBL" id="MZL61487.1"/>
    </source>
</evidence>
<dbReference type="GO" id="GO:0003677">
    <property type="term" value="F:DNA binding"/>
    <property type="evidence" value="ECO:0007669"/>
    <property type="project" value="InterPro"/>
</dbReference>
<dbReference type="Proteomes" id="UP000473323">
    <property type="component" value="Unassembled WGS sequence"/>
</dbReference>
<evidence type="ECO:0000259" key="1">
    <source>
        <dbReference type="PROSITE" id="PS50943"/>
    </source>
</evidence>